<feature type="signal peptide" evidence="2">
    <location>
        <begin position="1"/>
        <end position="28"/>
    </location>
</feature>
<organism evidence="4 5">
    <name type="scientific">Geodermatophilus obscurus (strain ATCC 25078 / DSM 43160 / JCM 3152 / CCUG 61914 / KCC A-0152 / KCTC 9177 / NBRC 13315 / NRRL B-3577 / G-20)</name>
    <dbReference type="NCBI Taxonomy" id="526225"/>
    <lineage>
        <taxon>Bacteria</taxon>
        <taxon>Bacillati</taxon>
        <taxon>Actinomycetota</taxon>
        <taxon>Actinomycetes</taxon>
        <taxon>Geodermatophilales</taxon>
        <taxon>Geodermatophilaceae</taxon>
        <taxon>Geodermatophilus</taxon>
    </lineage>
</organism>
<feature type="chain" id="PRO_5038878394" evidence="2">
    <location>
        <begin position="29"/>
        <end position="380"/>
    </location>
</feature>
<dbReference type="Pfam" id="PF09587">
    <property type="entry name" value="PGA_cap"/>
    <property type="match status" value="1"/>
</dbReference>
<keyword evidence="2" id="KW-0732">Signal</keyword>
<proteinExistence type="inferred from homology"/>
<comment type="similarity">
    <text evidence="1">Belongs to the CapA family.</text>
</comment>
<dbReference type="PANTHER" id="PTHR33393">
    <property type="entry name" value="POLYGLUTAMINE SYNTHESIS ACCESSORY PROTEIN RV0574C-RELATED"/>
    <property type="match status" value="1"/>
</dbReference>
<dbReference type="Gene3D" id="3.60.21.10">
    <property type="match status" value="1"/>
</dbReference>
<dbReference type="InterPro" id="IPR052169">
    <property type="entry name" value="CW_Biosynth-Accessory"/>
</dbReference>
<dbReference type="OrthoDB" id="9810718at2"/>
<evidence type="ECO:0000256" key="2">
    <source>
        <dbReference type="SAM" id="SignalP"/>
    </source>
</evidence>
<evidence type="ECO:0000259" key="3">
    <source>
        <dbReference type="SMART" id="SM00854"/>
    </source>
</evidence>
<evidence type="ECO:0000256" key="1">
    <source>
        <dbReference type="ARBA" id="ARBA00005662"/>
    </source>
</evidence>
<dbReference type="Proteomes" id="UP000001382">
    <property type="component" value="Chromosome"/>
</dbReference>
<dbReference type="SUPFAM" id="SSF56300">
    <property type="entry name" value="Metallo-dependent phosphatases"/>
    <property type="match status" value="1"/>
</dbReference>
<dbReference type="PROSITE" id="PS51257">
    <property type="entry name" value="PROKAR_LIPOPROTEIN"/>
    <property type="match status" value="1"/>
</dbReference>
<accession>D2S5I1</accession>
<protein>
    <submittedName>
        <fullName evidence="4">Capsule synthesis protein, CapA</fullName>
    </submittedName>
</protein>
<dbReference type="SMART" id="SM00854">
    <property type="entry name" value="PGA_cap"/>
    <property type="match status" value="1"/>
</dbReference>
<dbReference type="PANTHER" id="PTHR33393:SF13">
    <property type="entry name" value="PGA BIOSYNTHESIS PROTEIN CAPA"/>
    <property type="match status" value="1"/>
</dbReference>
<reference evidence="5" key="2">
    <citation type="submission" date="2010-01" db="EMBL/GenBank/DDBJ databases">
        <title>The complete genome of Geodermatophilus obscurus DSM 43160.</title>
        <authorList>
            <consortium name="US DOE Joint Genome Institute (JGI-PGF)"/>
            <person name="Lucas S."/>
            <person name="Copeland A."/>
            <person name="Lapidus A."/>
            <person name="Glavina del Rio T."/>
            <person name="Dalin E."/>
            <person name="Tice H."/>
            <person name="Bruce D."/>
            <person name="Goodwin L."/>
            <person name="Pitluck S."/>
            <person name="Kyrpides N."/>
            <person name="Mavromatis K."/>
            <person name="Ivanova N."/>
            <person name="Munk A.C."/>
            <person name="Brettin T."/>
            <person name="Detter J.C."/>
            <person name="Han C."/>
            <person name="Larimer F."/>
            <person name="Land M."/>
            <person name="Hauser L."/>
            <person name="Markowitz V."/>
            <person name="Cheng J.-F."/>
            <person name="Hugenholtz P."/>
            <person name="Woyke T."/>
            <person name="Wu D."/>
            <person name="Jando M."/>
            <person name="Schneider S."/>
            <person name="Klenk H.-P."/>
            <person name="Eisen J.A."/>
        </authorList>
    </citation>
    <scope>NUCLEOTIDE SEQUENCE [LARGE SCALE GENOMIC DNA]</scope>
    <source>
        <strain evidence="5">ATCC 25078 / DSM 43160 / JCM 3152 / KCC A-0152 / KCTC 9177 / NBRC 13315 / NRRL B-3577 / G-20</strain>
    </source>
</reference>
<reference evidence="4 5" key="1">
    <citation type="journal article" date="2010" name="Stand. Genomic Sci.">
        <title>Complete genome sequence of Geodermatophilus obscurus type strain (G-20).</title>
        <authorList>
            <person name="Ivanova N."/>
            <person name="Sikorski J."/>
            <person name="Jando M."/>
            <person name="Munk C."/>
            <person name="Lapidus A."/>
            <person name="Glavina Del Rio T."/>
            <person name="Copeland A."/>
            <person name="Tice H."/>
            <person name="Cheng J.-F."/>
            <person name="Lucas S."/>
            <person name="Chen F."/>
            <person name="Nolan M."/>
            <person name="Bruce D."/>
            <person name="Goodwin L."/>
            <person name="Pitluck S."/>
            <person name="Mavromatis K."/>
            <person name="Mikhailova N."/>
            <person name="Pati A."/>
            <person name="Chen A."/>
            <person name="Palaniappan K."/>
            <person name="Land M."/>
            <person name="Hauser L."/>
            <person name="Chang Y.-J."/>
            <person name="Jeffries C.D."/>
            <person name="Meincke L."/>
            <person name="Brettin T."/>
            <person name="Detter J.C."/>
            <person name="Detter J.C."/>
            <person name="Rohde M."/>
            <person name="Goeker M."/>
            <person name="Bristow J."/>
            <person name="Eisen J.A."/>
            <person name="Markowitz V."/>
            <person name="Hugenholtz P."/>
            <person name="Kyrpides N.C."/>
            <person name="Klenk H.-P."/>
        </authorList>
    </citation>
    <scope>NUCLEOTIDE SEQUENCE [LARGE SCALE GENOMIC DNA]</scope>
    <source>
        <strain evidence="5">ATCC 25078 / DSM 43160 / JCM 3152 / KCC A-0152 / KCTC 9177 / NBRC 13315 / NRRL B-3577 / G-20</strain>
    </source>
</reference>
<evidence type="ECO:0000313" key="4">
    <source>
        <dbReference type="EMBL" id="ADB75261.1"/>
    </source>
</evidence>
<dbReference type="AlphaFoldDB" id="D2S5I1"/>
<dbReference type="InterPro" id="IPR029052">
    <property type="entry name" value="Metallo-depent_PP-like"/>
</dbReference>
<dbReference type="eggNOG" id="COG2843">
    <property type="taxonomic scope" value="Bacteria"/>
</dbReference>
<name>D2S5I1_GEOOG</name>
<dbReference type="CDD" id="cd07381">
    <property type="entry name" value="MPP_CapA"/>
    <property type="match status" value="1"/>
</dbReference>
<dbReference type="InterPro" id="IPR019079">
    <property type="entry name" value="Capsule_synth_CapA"/>
</dbReference>
<dbReference type="HOGENOM" id="CLU_038823_6_0_11"/>
<evidence type="ECO:0000313" key="5">
    <source>
        <dbReference type="Proteomes" id="UP000001382"/>
    </source>
</evidence>
<dbReference type="KEGG" id="gob:Gobs_2622"/>
<dbReference type="EMBL" id="CP001867">
    <property type="protein sequence ID" value="ADB75261.1"/>
    <property type="molecule type" value="Genomic_DNA"/>
</dbReference>
<feature type="domain" description="Capsule synthesis protein CapA" evidence="3">
    <location>
        <begin position="50"/>
        <end position="304"/>
    </location>
</feature>
<gene>
    <name evidence="4" type="ordered locus">Gobs_2622</name>
</gene>
<sequence length="380" mass="38934">MASGPRIRTLSAVLAGLGLAVLTGCSPAEPAGRGAATATTATPTAPASFTVAATGDVLIHQGGALVQGAAAAGQAQGVGYDFSGVFADVAPVIGAADLAICHLETPLAPPEGPFEGYPTFAVQPQIVGALAGAGYDTCSTASNHSLDAGFAGLVRTLDTLDAHRVGHTGTYRTEPEAQIPHLVTVDGVRVAHLSWTYGLNGIPQPAGQPWAVNDFDPAGPRVEGILAEAARARAAGAEVVIASVHCCTEYDPDPSPAQTAIAEALLASPDIDLMLGHHAHVVQPFERIHGEWVAYGLGNHIAQQTRPVTYDSVIARFTFTRGPEGRYTVSTAEAIPTHIRLAGDGLAVVPTHPGEPAYERVAEVVGRRGGADAGLLVSDR</sequence>
<dbReference type="STRING" id="526225.Gobs_2622"/>
<keyword evidence="5" id="KW-1185">Reference proteome</keyword>